<gene>
    <name evidence="2" type="ORF">BN980_GECA11s00076g</name>
</gene>
<dbReference type="SMART" id="SM00955">
    <property type="entry name" value="RNB"/>
    <property type="match status" value="1"/>
</dbReference>
<dbReference type="STRING" id="1173061.A0A0J9XDM4"/>
<dbReference type="OrthoDB" id="2285229at2759"/>
<sequence length="833" mass="94367">MTARKNKFIEIINTDDIDTSGWKIASGSSTDQHMYLSTLTEGDLVETNTGNVGVIMKVPDFISFFLYSIVDHQGSVSEVPASAIAFRIPKFVTAQGKLSDTIRVLDDSDPVRPVVSTTQKTREFLCPNIKQFVQSSERISEVVSKELENIFSELQESGEPVNLSLFEVAWYVEQNSRNRRIEALDVIKQSSTARYPSLKGLFPPESVDASKKRTVNNETLFAIFTSLRTKFSDKVLFDKNEKYIPTILTLIPFSLENEHHRALTMTRNVLSHNQDRLIVRINSMLKDGYNSERNKSIMTSLVKGELEIINIIKRYAVGDLNDSDYSSLALASMFLKKLDKYKDTKITSSIAFQFLQDIGVFQKWDNPVRFQSKLLSLEVSTKKAVYMAERTELPDRVEKLREDFELPVYCIDAPDAHEIDDGISVSNTDQRIWKVTIHIADPSSSVSLTDPLIKHAYRQTSTAYYPENVIPLFPTWFTRFLGLVSDGEPRRCLSFEFNFDSVTKTFDIDGMKVIPRMAKKVVQITYDTVDQIIKDQDYADKAVLKDIQNMYIVAQAFSEHRFKNGAIGLTIDKPIASLENYAGDSSNFKINVEIPKKSKARDLVAEFMILCNHGTAQYLRDRKVANIYRTQSIFLSSQAARDEFNKVVERQQPKVDGIGKILTVKDSLSLLPRVRAAGLSVDPQSHAALGLDLYTQTTSPLRRFQDILCHWQLESFLLNENSSMFDTSQMDSMAVRLMRNQGLLKRASMHSHFFWALRKIEQSLAEKPEGEVVQCIITSNAMSTTYSAYCVNWGIFVKIESNVGDVPLSLGQTIDCKCIEIDCPQLSITLARV</sequence>
<dbReference type="AlphaFoldDB" id="A0A0J9XDM4"/>
<dbReference type="SUPFAM" id="SSF50249">
    <property type="entry name" value="Nucleic acid-binding proteins"/>
    <property type="match status" value="1"/>
</dbReference>
<organism evidence="2 3">
    <name type="scientific">Geotrichum candidum</name>
    <name type="common">Oospora lactis</name>
    <name type="synonym">Dipodascus geotrichum</name>
    <dbReference type="NCBI Taxonomy" id="1173061"/>
    <lineage>
        <taxon>Eukaryota</taxon>
        <taxon>Fungi</taxon>
        <taxon>Dikarya</taxon>
        <taxon>Ascomycota</taxon>
        <taxon>Saccharomycotina</taxon>
        <taxon>Dipodascomycetes</taxon>
        <taxon>Dipodascales</taxon>
        <taxon>Dipodascaceae</taxon>
        <taxon>Geotrichum</taxon>
    </lineage>
</organism>
<dbReference type="GO" id="GO:0000932">
    <property type="term" value="C:P-body"/>
    <property type="evidence" value="ECO:0007669"/>
    <property type="project" value="TreeGrafter"/>
</dbReference>
<dbReference type="PANTHER" id="PTHR23355:SF9">
    <property type="entry name" value="DIS3-LIKE EXONUCLEASE 2"/>
    <property type="match status" value="1"/>
</dbReference>
<protein>
    <submittedName>
        <fullName evidence="2">Similar to Saccharomyces cerevisiae YMR287C DSS1 3'-5' exoribonuclease</fullName>
    </submittedName>
</protein>
<dbReference type="PANTHER" id="PTHR23355">
    <property type="entry name" value="RIBONUCLEASE"/>
    <property type="match status" value="1"/>
</dbReference>
<comment type="caution">
    <text evidence="2">The sequence shown here is derived from an EMBL/GenBank/DDBJ whole genome shotgun (WGS) entry which is preliminary data.</text>
</comment>
<evidence type="ECO:0000259" key="1">
    <source>
        <dbReference type="SMART" id="SM00955"/>
    </source>
</evidence>
<accession>A0A0J9XDM4</accession>
<evidence type="ECO:0000313" key="2">
    <source>
        <dbReference type="EMBL" id="CDO55365.1"/>
    </source>
</evidence>
<dbReference type="InterPro" id="IPR012340">
    <property type="entry name" value="NA-bd_OB-fold"/>
</dbReference>
<dbReference type="GO" id="GO:0003723">
    <property type="term" value="F:RNA binding"/>
    <property type="evidence" value="ECO:0007669"/>
    <property type="project" value="InterPro"/>
</dbReference>
<dbReference type="InterPro" id="IPR050180">
    <property type="entry name" value="RNR_Ribonuclease"/>
</dbReference>
<dbReference type="InterPro" id="IPR001900">
    <property type="entry name" value="RNase_II/R"/>
</dbReference>
<dbReference type="Proteomes" id="UP000242525">
    <property type="component" value="Unassembled WGS sequence"/>
</dbReference>
<dbReference type="GO" id="GO:0006402">
    <property type="term" value="P:mRNA catabolic process"/>
    <property type="evidence" value="ECO:0007669"/>
    <property type="project" value="TreeGrafter"/>
</dbReference>
<dbReference type="Pfam" id="PF00773">
    <property type="entry name" value="RNB"/>
    <property type="match status" value="1"/>
</dbReference>
<dbReference type="GO" id="GO:0000175">
    <property type="term" value="F:3'-5'-RNA exonuclease activity"/>
    <property type="evidence" value="ECO:0007669"/>
    <property type="project" value="TreeGrafter"/>
</dbReference>
<evidence type="ECO:0000313" key="3">
    <source>
        <dbReference type="Proteomes" id="UP000242525"/>
    </source>
</evidence>
<dbReference type="EMBL" id="CCBN010000011">
    <property type="protein sequence ID" value="CDO55365.1"/>
    <property type="molecule type" value="Genomic_DNA"/>
</dbReference>
<keyword evidence="3" id="KW-1185">Reference proteome</keyword>
<feature type="domain" description="RNB" evidence="1">
    <location>
        <begin position="401"/>
        <end position="719"/>
    </location>
</feature>
<proteinExistence type="predicted"/>
<name>A0A0J9XDM4_GEOCN</name>
<reference evidence="2" key="1">
    <citation type="submission" date="2014-03" db="EMBL/GenBank/DDBJ databases">
        <authorList>
            <person name="Casaregola S."/>
        </authorList>
    </citation>
    <scope>NUCLEOTIDE SEQUENCE [LARGE SCALE GENOMIC DNA]</scope>
    <source>
        <strain evidence="2">CLIB 918</strain>
    </source>
</reference>